<evidence type="ECO:0000313" key="2">
    <source>
        <dbReference type="EMBL" id="KZP29721.1"/>
    </source>
</evidence>
<dbReference type="AlphaFoldDB" id="A0A166SQS3"/>
<protein>
    <submittedName>
        <fullName evidence="2">Uncharacterized protein</fullName>
    </submittedName>
</protein>
<proteinExistence type="predicted"/>
<evidence type="ECO:0000256" key="1">
    <source>
        <dbReference type="SAM" id="MobiDB-lite"/>
    </source>
</evidence>
<evidence type="ECO:0000313" key="3">
    <source>
        <dbReference type="Proteomes" id="UP000076532"/>
    </source>
</evidence>
<gene>
    <name evidence="2" type="ORF">FIBSPDRAFT_946601</name>
</gene>
<dbReference type="EMBL" id="KV417497">
    <property type="protein sequence ID" value="KZP29721.1"/>
    <property type="molecule type" value="Genomic_DNA"/>
</dbReference>
<organism evidence="2 3">
    <name type="scientific">Athelia psychrophila</name>
    <dbReference type="NCBI Taxonomy" id="1759441"/>
    <lineage>
        <taxon>Eukaryota</taxon>
        <taxon>Fungi</taxon>
        <taxon>Dikarya</taxon>
        <taxon>Basidiomycota</taxon>
        <taxon>Agaricomycotina</taxon>
        <taxon>Agaricomycetes</taxon>
        <taxon>Agaricomycetidae</taxon>
        <taxon>Atheliales</taxon>
        <taxon>Atheliaceae</taxon>
        <taxon>Athelia</taxon>
    </lineage>
</organism>
<reference evidence="2 3" key="1">
    <citation type="journal article" date="2016" name="Mol. Biol. Evol.">
        <title>Comparative Genomics of Early-Diverging Mushroom-Forming Fungi Provides Insights into the Origins of Lignocellulose Decay Capabilities.</title>
        <authorList>
            <person name="Nagy L.G."/>
            <person name="Riley R."/>
            <person name="Tritt A."/>
            <person name="Adam C."/>
            <person name="Daum C."/>
            <person name="Floudas D."/>
            <person name="Sun H."/>
            <person name="Yadav J.S."/>
            <person name="Pangilinan J."/>
            <person name="Larsson K.H."/>
            <person name="Matsuura K."/>
            <person name="Barry K."/>
            <person name="Labutti K."/>
            <person name="Kuo R."/>
            <person name="Ohm R.A."/>
            <person name="Bhattacharya S.S."/>
            <person name="Shirouzu T."/>
            <person name="Yoshinaga Y."/>
            <person name="Martin F.M."/>
            <person name="Grigoriev I.V."/>
            <person name="Hibbett D.S."/>
        </authorList>
    </citation>
    <scope>NUCLEOTIDE SEQUENCE [LARGE SCALE GENOMIC DNA]</scope>
    <source>
        <strain evidence="2 3">CBS 109695</strain>
    </source>
</reference>
<feature type="region of interest" description="Disordered" evidence="1">
    <location>
        <begin position="230"/>
        <end position="250"/>
    </location>
</feature>
<sequence length="250" mass="28525">MNPPIVPILRIPDTILNTTYTVLPEPNAIDAFLLLNGIIPNCTGPTSILDPVRMNDVTCVVQLTVKIARQDAYFEDLYTYTLKMHVHIPALSGLPAEYLTSAIVTLGAYEGRSFHDDAPSWTRIPSGLAFEIRQPRVGVALKQALTLTGLVLQKGLSMAMQLWSRSIKSWTYVLDDILTVTRDLPMWTNLFFGPWPRFYHEGLRKKIDLYRLDPGRLRRLQDLRLSQEEYAQANGPRRSRRSTRRPARYT</sequence>
<accession>A0A166SQS3</accession>
<keyword evidence="3" id="KW-1185">Reference proteome</keyword>
<feature type="compositionally biased region" description="Basic residues" evidence="1">
    <location>
        <begin position="237"/>
        <end position="250"/>
    </location>
</feature>
<name>A0A166SQS3_9AGAM</name>
<dbReference type="Proteomes" id="UP000076532">
    <property type="component" value="Unassembled WGS sequence"/>
</dbReference>